<evidence type="ECO:0000313" key="4">
    <source>
        <dbReference type="Proteomes" id="UP000594749"/>
    </source>
</evidence>
<feature type="transmembrane region" description="Helical" evidence="2">
    <location>
        <begin position="17"/>
        <end position="42"/>
    </location>
</feature>
<evidence type="ECO:0000313" key="3">
    <source>
        <dbReference type="EMBL" id="QOQ86680.1"/>
    </source>
</evidence>
<proteinExistence type="predicted"/>
<keyword evidence="1" id="KW-0175">Coiled coil</keyword>
<keyword evidence="2" id="KW-0472">Membrane</keyword>
<dbReference type="Proteomes" id="UP000594749">
    <property type="component" value="Chromosome"/>
</dbReference>
<dbReference type="RefSeq" id="WP_025803822.1">
    <property type="nucleotide sequence ID" value="NZ_CP053842.1"/>
</dbReference>
<feature type="coiled-coil region" evidence="1">
    <location>
        <begin position="96"/>
        <end position="123"/>
    </location>
</feature>
<accession>A0A7M1LDZ4</accession>
<dbReference type="AlphaFoldDB" id="A0A7M1LDZ4"/>
<evidence type="ECO:0000256" key="1">
    <source>
        <dbReference type="SAM" id="Coils"/>
    </source>
</evidence>
<organism evidence="3 4">
    <name type="scientific">Campylobacter corcagiensis</name>
    <dbReference type="NCBI Taxonomy" id="1448857"/>
    <lineage>
        <taxon>Bacteria</taxon>
        <taxon>Pseudomonadati</taxon>
        <taxon>Campylobacterota</taxon>
        <taxon>Epsilonproteobacteria</taxon>
        <taxon>Campylobacterales</taxon>
        <taxon>Campylobacteraceae</taxon>
        <taxon>Campylobacter</taxon>
    </lineage>
</organism>
<keyword evidence="2" id="KW-1133">Transmembrane helix</keyword>
<keyword evidence="2" id="KW-0812">Transmembrane</keyword>
<evidence type="ECO:0000256" key="2">
    <source>
        <dbReference type="SAM" id="Phobius"/>
    </source>
</evidence>
<keyword evidence="4" id="KW-1185">Reference proteome</keyword>
<dbReference type="EMBL" id="CP063078">
    <property type="protein sequence ID" value="QOQ86680.1"/>
    <property type="molecule type" value="Genomic_DNA"/>
</dbReference>
<protein>
    <submittedName>
        <fullName evidence="3">Uncharacterized protein</fullName>
    </submittedName>
</protein>
<name>A0A7M1LDZ4_9BACT</name>
<sequence>MKDKIKKILDNEWVQSFLFILPVAVMIVSLLGISVNIIGTFINDVQSEKGYEFYFEKYCTIKNNEPKICVEAKTVEAFNSTLLSQKQMQEIKEFVKNYLEEERIKEENKMQELKNRIQNYKIDE</sequence>
<gene>
    <name evidence="3" type="ORF">IMC76_05485</name>
</gene>
<reference evidence="3 4" key="1">
    <citation type="submission" date="2020-10" db="EMBL/GenBank/DDBJ databases">
        <title>Campylobacter and Helicobacter PacBio genomes.</title>
        <authorList>
            <person name="Lane C."/>
        </authorList>
    </citation>
    <scope>NUCLEOTIDE SEQUENCE [LARGE SCALE GENOMIC DNA]</scope>
    <source>
        <strain evidence="3 4">2016D-0077</strain>
    </source>
</reference>